<dbReference type="PANTHER" id="PTHR30349:SF64">
    <property type="entry name" value="PROPHAGE INTEGRASE INTD-RELATED"/>
    <property type="match status" value="1"/>
</dbReference>
<dbReference type="EMBL" id="JBDLOB010000005">
    <property type="protein sequence ID" value="MEN8626181.1"/>
    <property type="molecule type" value="Genomic_DNA"/>
</dbReference>
<dbReference type="PROSITE" id="PS51898">
    <property type="entry name" value="TYR_RECOMBINASE"/>
    <property type="match status" value="1"/>
</dbReference>
<dbReference type="Proteomes" id="UP001414441">
    <property type="component" value="Unassembled WGS sequence"/>
</dbReference>
<dbReference type="InterPro" id="IPR002104">
    <property type="entry name" value="Integrase_catalytic"/>
</dbReference>
<comment type="caution">
    <text evidence="4">The sequence shown here is derived from an EMBL/GenBank/DDBJ whole genome shotgun (WGS) entry which is preliminary data.</text>
</comment>
<dbReference type="CDD" id="cd00397">
    <property type="entry name" value="DNA_BRE_C"/>
    <property type="match status" value="1"/>
</dbReference>
<feature type="domain" description="Tyr recombinase" evidence="3">
    <location>
        <begin position="531"/>
        <end position="751"/>
    </location>
</feature>
<evidence type="ECO:0000256" key="2">
    <source>
        <dbReference type="ARBA" id="ARBA00023172"/>
    </source>
</evidence>
<name>A0ABV0D668_9GAMM</name>
<keyword evidence="5" id="KW-1185">Reference proteome</keyword>
<dbReference type="PANTHER" id="PTHR30349">
    <property type="entry name" value="PHAGE INTEGRASE-RELATED"/>
    <property type="match status" value="1"/>
</dbReference>
<dbReference type="InterPro" id="IPR050090">
    <property type="entry name" value="Tyrosine_recombinase_XerCD"/>
</dbReference>
<dbReference type="InterPro" id="IPR013762">
    <property type="entry name" value="Integrase-like_cat_sf"/>
</dbReference>
<reference evidence="4 5" key="1">
    <citation type="submission" date="2024-05" db="EMBL/GenBank/DDBJ databases">
        <title>Genome sequencing of Marine Estuary Bacteria, Pseudoalteromonas distincta strain FA, Psychrobacter proteolyticus strain EA, and Shewanella baltica strain CA.</title>
        <authorList>
            <person name="Dieffenbach S.A."/>
            <person name="Maclea K.S."/>
        </authorList>
    </citation>
    <scope>NUCLEOTIDE SEQUENCE [LARGE SCALE GENOMIC DNA]</scope>
    <source>
        <strain evidence="4 5">EA</strain>
    </source>
</reference>
<evidence type="ECO:0000259" key="3">
    <source>
        <dbReference type="PROSITE" id="PS51898"/>
    </source>
</evidence>
<keyword evidence="2" id="KW-0233">DNA recombination</keyword>
<gene>
    <name evidence="4" type="ORF">ABFV72_09175</name>
</gene>
<keyword evidence="1" id="KW-0229">DNA integration</keyword>
<accession>A0ABV0D668</accession>
<protein>
    <submittedName>
        <fullName evidence="4">Site-specific integrase</fullName>
    </submittedName>
</protein>
<dbReference type="InterPro" id="IPR011010">
    <property type="entry name" value="DNA_brk_join_enz"/>
</dbReference>
<dbReference type="SUPFAM" id="SSF56349">
    <property type="entry name" value="DNA breaking-rejoining enzymes"/>
    <property type="match status" value="1"/>
</dbReference>
<evidence type="ECO:0000313" key="4">
    <source>
        <dbReference type="EMBL" id="MEN8626181.1"/>
    </source>
</evidence>
<dbReference type="Pfam" id="PF00589">
    <property type="entry name" value="Phage_integrase"/>
    <property type="match status" value="1"/>
</dbReference>
<evidence type="ECO:0000313" key="5">
    <source>
        <dbReference type="Proteomes" id="UP001414441"/>
    </source>
</evidence>
<sequence length="1069" mass="123543">MSDIQTTEPSVWINPNGRITDKFFIKLSTGYQLIDSESRLTPLELNKRSLLLMFQENWDTLFDKAKMCSITKGQRITNTNLEVFYSQMTSSIPTYCYQGYPLTQAYTLLNEFIAYQNNNFQTQTTAYPMPPKAVKAKVNTLSIESDWIKNGKKVSSILTVVGRHWLDTDCYTETQIIGWLIFSAMIYGGINDKKTLVSYINTIREPTKRQPFINFNIISQGHYKNRKYGNEYITDNLYCNQQIVLDPVTRCWLIRLNDCHSKARMISALDELIHETLTETSIESILKTTLTPLLVKQSIKTPTLAFMLSNSSYIWEMLPDVNVDQALVTVMKGKQDTVGLTKKSFERLLHQKYQPIQKVYENKEFLDLEIIASNGEDEKKSSRRQADDELDLIKALKNILHKKYEHQNKSKSQSNIIDELLKISHDSSSLSYKILIRWVLSLVEKKGINNESISKYITAIGYEWLTFTKDQPLESWTTEYFEELYDEILDDMAVKDLSYPAKRLQAIHKFAEVEYGFPKVKVPLTSSQRKIRSEWFSPQLFSALIEQMRIGIDIVEADMLTILFTIAYRTGMRKKEILGLKYADIEGMQRDKPSVMIRPNHYRSIKTDKSIREVPLFALLKPSELALFIKFITINKTKNDQRFIFTLSSSHIPLADHVPIKLLKLLHKDIGGSDHIGMTFHGFRHTAMTNLALVMQGHPDLVMSMTDYNEEDIERIKKGLLGENTCGSDLWYSCAHLFGHLSPDRGFEYYNHTAWLMASYSLSQASIRLPYSTFKNITGIDKKRLKENGYKGDTNNIDLQKIRKLLYRQVLNKDYRSPKQFAIQENINNAVVANAQDDSRNMLLQRYGLRRIIGFLEDMVEDKNVDNVAAKYDINRLHAQQYFDNAMNVHNILSTKGQKRFFAETDTIKLTPSLLKSGREQKILSQFFTNATTVRDQKNEQWNQFIMVAASKMSTSRPSINFSIKDMNAAVDFIKLGAELIGDKYWLVRGNEEIISLFKKELSGYSDLKFETYKPDNIISLGIHNPNSKKNSKKNSNIEVSNYEYSPLLRFAIHLTLILDLDNQFLRMM</sequence>
<evidence type="ECO:0000256" key="1">
    <source>
        <dbReference type="ARBA" id="ARBA00022908"/>
    </source>
</evidence>
<dbReference type="RefSeq" id="WP_347163334.1">
    <property type="nucleotide sequence ID" value="NZ_JBDLOB010000005.1"/>
</dbReference>
<organism evidence="4 5">
    <name type="scientific">Psychrobacter proteolyticus</name>
    <dbReference type="NCBI Taxonomy" id="147825"/>
    <lineage>
        <taxon>Bacteria</taxon>
        <taxon>Pseudomonadati</taxon>
        <taxon>Pseudomonadota</taxon>
        <taxon>Gammaproteobacteria</taxon>
        <taxon>Moraxellales</taxon>
        <taxon>Moraxellaceae</taxon>
        <taxon>Psychrobacter</taxon>
    </lineage>
</organism>
<proteinExistence type="predicted"/>
<dbReference type="Gene3D" id="1.10.443.10">
    <property type="entry name" value="Intergrase catalytic core"/>
    <property type="match status" value="1"/>
</dbReference>